<dbReference type="AlphaFoldDB" id="A0A4T0FQI6"/>
<keyword evidence="3" id="KW-0808">Transferase</keyword>
<evidence type="ECO:0000256" key="1">
    <source>
        <dbReference type="ARBA" id="ARBA00004141"/>
    </source>
</evidence>
<feature type="domain" description="NXPE C-terminal" evidence="11">
    <location>
        <begin position="57"/>
        <end position="125"/>
    </location>
</feature>
<keyword evidence="9" id="KW-0732">Signal</keyword>
<feature type="domain" description="Cas1p 10 TM acyl transferase" evidence="10">
    <location>
        <begin position="267"/>
        <end position="503"/>
    </location>
</feature>
<dbReference type="Pfam" id="PF07779">
    <property type="entry name" value="Cas1_AcylT"/>
    <property type="match status" value="2"/>
</dbReference>
<evidence type="ECO:0000259" key="10">
    <source>
        <dbReference type="Pfam" id="PF07779"/>
    </source>
</evidence>
<name>A0A4T0FQI6_9BASI</name>
<feature type="transmembrane region" description="Helical" evidence="8">
    <location>
        <begin position="668"/>
        <end position="686"/>
    </location>
</feature>
<dbReference type="InterPro" id="IPR057106">
    <property type="entry name" value="NXPE4_C"/>
</dbReference>
<evidence type="ECO:0000256" key="8">
    <source>
        <dbReference type="SAM" id="Phobius"/>
    </source>
</evidence>
<feature type="signal peptide" evidence="9">
    <location>
        <begin position="1"/>
        <end position="19"/>
    </location>
</feature>
<feature type="transmembrane region" description="Helical" evidence="8">
    <location>
        <begin position="706"/>
        <end position="723"/>
    </location>
</feature>
<accession>A0A4T0FQI6</accession>
<feature type="transmembrane region" description="Helical" evidence="8">
    <location>
        <begin position="634"/>
        <end position="656"/>
    </location>
</feature>
<keyword evidence="7" id="KW-0325">Glycoprotein</keyword>
<feature type="chain" id="PRO_5020991865" evidence="9">
    <location>
        <begin position="20"/>
        <end position="724"/>
    </location>
</feature>
<reference evidence="12 13" key="1">
    <citation type="submission" date="2019-03" db="EMBL/GenBank/DDBJ databases">
        <title>Sequencing 23 genomes of Wallemia ichthyophaga.</title>
        <authorList>
            <person name="Gostincar C."/>
        </authorList>
    </citation>
    <scope>NUCLEOTIDE SEQUENCE [LARGE SCALE GENOMIC DNA]</scope>
    <source>
        <strain evidence="12 13">EXF-5753</strain>
    </source>
</reference>
<keyword evidence="5 8" id="KW-1133">Transmembrane helix</keyword>
<evidence type="ECO:0000256" key="6">
    <source>
        <dbReference type="ARBA" id="ARBA00023136"/>
    </source>
</evidence>
<sequence>MYKLLYLALSVLLTVTLFGFWLNDDKEHCYELLTATTVPESHRELHAQSCIPATHTAGMAAQCLADQQITFIGDSTVRQLYDHLVHELGLSPPKEEATTILKHANKSITDESRSLALQFKWDPFLNSTSLDSFDENEIVVLGTGLWYLRYASIQSWSTTMDSVFNQKLPFNTLLIPVLHPEMGKLSHERREKITDEDVDAMNEDLAVRWQNATSLDSSNINIPFSLNAIMGASPNETQDGLHYSSKVLHQATQLLLNYWCNDLIQSNNVSCCRPYPQPHALQVLMIAVVVLVALSKPIQVAFLPNFQRQHLLSQASIFAGVLILAYTVDRSHLFAKSTKEYNGMTVLVLMLSIALVAYRTLTKNEDDDGVLNRAQTDELKGVMQLIILIYHYFNGSRLPQFYIPVRILVASYLLLLGYGNAMYFLRNRPTLVRYIAVMLRYNILTVALCYVLNGEYIAYYFVPVISIWYTILYTTFAVHAHLNASPKAVLVKLAASLTLTALVLNIPLVNAVIPYEYKFRLNLDILAPHTGAALAVLMHNGNGERFINRYTVSASCLVIASIVAMDVLITPIKYSYNQYHMLLAPIVVLSCLLLRNCTKITRSFHSSILAQLGRCSLELFVLQFHLLLAGDSKGLLILLPNTSKVLNLVVALAVFIPLSIKVNEVSNYFVSLVVAFITPQPFLPLSKSPNPATVSTLSTKTSKRRQLAIIFGVAFFLSMSKLFY</sequence>
<keyword evidence="4 8" id="KW-0812">Transmembrane</keyword>
<feature type="transmembrane region" description="Helical" evidence="8">
    <location>
        <begin position="280"/>
        <end position="298"/>
    </location>
</feature>
<comment type="caution">
    <text evidence="12">The sequence shown here is derived from an EMBL/GenBank/DDBJ whole genome shotgun (WGS) entry which is preliminary data.</text>
</comment>
<evidence type="ECO:0000256" key="9">
    <source>
        <dbReference type="SAM" id="SignalP"/>
    </source>
</evidence>
<feature type="domain" description="Cas1p 10 TM acyl transferase" evidence="10">
    <location>
        <begin position="516"/>
        <end position="675"/>
    </location>
</feature>
<evidence type="ECO:0000256" key="5">
    <source>
        <dbReference type="ARBA" id="ARBA00022989"/>
    </source>
</evidence>
<evidence type="ECO:0000256" key="7">
    <source>
        <dbReference type="ARBA" id="ARBA00023180"/>
    </source>
</evidence>
<comment type="similarity">
    <text evidence="2">Belongs to the PC-esterase family. CASD1 subfamily.</text>
</comment>
<evidence type="ECO:0000259" key="11">
    <source>
        <dbReference type="Pfam" id="PF24536"/>
    </source>
</evidence>
<evidence type="ECO:0000256" key="2">
    <source>
        <dbReference type="ARBA" id="ARBA00010666"/>
    </source>
</evidence>
<keyword evidence="6 8" id="KW-0472">Membrane</keyword>
<dbReference type="GO" id="GO:0016020">
    <property type="term" value="C:membrane"/>
    <property type="evidence" value="ECO:0007669"/>
    <property type="project" value="UniProtKB-SubCell"/>
</dbReference>
<dbReference type="GO" id="GO:0016740">
    <property type="term" value="F:transferase activity"/>
    <property type="evidence" value="ECO:0007669"/>
    <property type="project" value="UniProtKB-KW"/>
</dbReference>
<feature type="transmembrane region" description="Helical" evidence="8">
    <location>
        <begin position="401"/>
        <end position="419"/>
    </location>
</feature>
<dbReference type="GO" id="GO:0005975">
    <property type="term" value="P:carbohydrate metabolic process"/>
    <property type="evidence" value="ECO:0007669"/>
    <property type="project" value="UniProtKB-ARBA"/>
</dbReference>
<organism evidence="12 13">
    <name type="scientific">Wallemia hederae</name>
    <dbReference type="NCBI Taxonomy" id="1540922"/>
    <lineage>
        <taxon>Eukaryota</taxon>
        <taxon>Fungi</taxon>
        <taxon>Dikarya</taxon>
        <taxon>Basidiomycota</taxon>
        <taxon>Wallemiomycotina</taxon>
        <taxon>Wallemiomycetes</taxon>
        <taxon>Wallemiales</taxon>
        <taxon>Wallemiaceae</taxon>
        <taxon>Wallemia</taxon>
    </lineage>
</organism>
<dbReference type="Proteomes" id="UP000310189">
    <property type="component" value="Unassembled WGS sequence"/>
</dbReference>
<gene>
    <name evidence="12" type="ORF">E3P99_01700</name>
</gene>
<dbReference type="PANTHER" id="PTHR13533:SF1">
    <property type="entry name" value="N-ACETYLNEURAMINATE 9-O-ACETYLTRANSFERASE"/>
    <property type="match status" value="1"/>
</dbReference>
<keyword evidence="13" id="KW-1185">Reference proteome</keyword>
<feature type="transmembrane region" description="Helical" evidence="8">
    <location>
        <begin position="490"/>
        <end position="513"/>
    </location>
</feature>
<feature type="transmembrane region" description="Helical" evidence="8">
    <location>
        <begin position="431"/>
        <end position="453"/>
    </location>
</feature>
<evidence type="ECO:0000313" key="12">
    <source>
        <dbReference type="EMBL" id="TIA90175.1"/>
    </source>
</evidence>
<evidence type="ECO:0000256" key="3">
    <source>
        <dbReference type="ARBA" id="ARBA00022679"/>
    </source>
</evidence>
<dbReference type="Pfam" id="PF24536">
    <property type="entry name" value="NXPE4_C"/>
    <property type="match status" value="1"/>
</dbReference>
<dbReference type="EMBL" id="SPNW01000021">
    <property type="protein sequence ID" value="TIA90175.1"/>
    <property type="molecule type" value="Genomic_DNA"/>
</dbReference>
<dbReference type="OrthoDB" id="1932925at2759"/>
<feature type="transmembrane region" description="Helical" evidence="8">
    <location>
        <begin position="550"/>
        <end position="572"/>
    </location>
</feature>
<evidence type="ECO:0000313" key="13">
    <source>
        <dbReference type="Proteomes" id="UP000310189"/>
    </source>
</evidence>
<protein>
    <submittedName>
        <fullName evidence="12">Uncharacterized protein</fullName>
    </submittedName>
</protein>
<proteinExistence type="inferred from homology"/>
<feature type="transmembrane region" description="Helical" evidence="8">
    <location>
        <begin position="340"/>
        <end position="358"/>
    </location>
</feature>
<feature type="transmembrane region" description="Helical" evidence="8">
    <location>
        <begin position="519"/>
        <end position="538"/>
    </location>
</feature>
<comment type="subcellular location">
    <subcellularLocation>
        <location evidence="1">Membrane</location>
        <topology evidence="1">Multi-pass membrane protein</topology>
    </subcellularLocation>
</comment>
<feature type="transmembrane region" description="Helical" evidence="8">
    <location>
        <begin position="459"/>
        <end position="478"/>
    </location>
</feature>
<feature type="transmembrane region" description="Helical" evidence="8">
    <location>
        <begin position="310"/>
        <end position="328"/>
    </location>
</feature>
<dbReference type="GO" id="GO:0005794">
    <property type="term" value="C:Golgi apparatus"/>
    <property type="evidence" value="ECO:0007669"/>
    <property type="project" value="UniProtKB-ARBA"/>
</dbReference>
<evidence type="ECO:0000256" key="4">
    <source>
        <dbReference type="ARBA" id="ARBA00022692"/>
    </source>
</evidence>
<dbReference type="PANTHER" id="PTHR13533">
    <property type="entry name" value="N-ACETYLNEURAMINATE 9-O-ACETYLTRANSFERASE"/>
    <property type="match status" value="1"/>
</dbReference>
<dbReference type="InterPro" id="IPR012419">
    <property type="entry name" value="Cas1_AcylTrans_dom"/>
</dbReference>